<evidence type="ECO:0000313" key="3">
    <source>
        <dbReference type="Proteomes" id="UP001172673"/>
    </source>
</evidence>
<reference evidence="2" key="1">
    <citation type="submission" date="2022-10" db="EMBL/GenBank/DDBJ databases">
        <title>Culturing micro-colonial fungi from biological soil crusts in the Mojave desert and describing Neophaeococcomyces mojavensis, and introducing the new genera and species Taxawa tesnikishii.</title>
        <authorList>
            <person name="Kurbessoian T."/>
            <person name="Stajich J.E."/>
        </authorList>
    </citation>
    <scope>NUCLEOTIDE SEQUENCE</scope>
    <source>
        <strain evidence="2">TK_41</strain>
    </source>
</reference>
<evidence type="ECO:0008006" key="4">
    <source>
        <dbReference type="Google" id="ProtNLM"/>
    </source>
</evidence>
<keyword evidence="1" id="KW-1133">Transmembrane helix</keyword>
<name>A0AA39CLK8_9EURO</name>
<feature type="transmembrane region" description="Helical" evidence="1">
    <location>
        <begin position="69"/>
        <end position="88"/>
    </location>
</feature>
<dbReference type="EMBL" id="JAPDRK010000005">
    <property type="protein sequence ID" value="KAJ9612348.1"/>
    <property type="molecule type" value="Genomic_DNA"/>
</dbReference>
<comment type="caution">
    <text evidence="2">The sequence shown here is derived from an EMBL/GenBank/DDBJ whole genome shotgun (WGS) entry which is preliminary data.</text>
</comment>
<evidence type="ECO:0000313" key="2">
    <source>
        <dbReference type="EMBL" id="KAJ9612348.1"/>
    </source>
</evidence>
<organism evidence="2 3">
    <name type="scientific">Cladophialophora chaetospira</name>
    <dbReference type="NCBI Taxonomy" id="386627"/>
    <lineage>
        <taxon>Eukaryota</taxon>
        <taxon>Fungi</taxon>
        <taxon>Dikarya</taxon>
        <taxon>Ascomycota</taxon>
        <taxon>Pezizomycotina</taxon>
        <taxon>Eurotiomycetes</taxon>
        <taxon>Chaetothyriomycetidae</taxon>
        <taxon>Chaetothyriales</taxon>
        <taxon>Herpotrichiellaceae</taxon>
        <taxon>Cladophialophora</taxon>
    </lineage>
</organism>
<dbReference type="Proteomes" id="UP001172673">
    <property type="component" value="Unassembled WGS sequence"/>
</dbReference>
<keyword evidence="1" id="KW-0812">Transmembrane</keyword>
<proteinExistence type="predicted"/>
<accession>A0AA39CLK8</accession>
<protein>
    <recommendedName>
        <fullName evidence="4">Glycosyltransferase family 25 protein</fullName>
    </recommendedName>
</protein>
<gene>
    <name evidence="2" type="ORF">H2200_003945</name>
</gene>
<keyword evidence="3" id="KW-1185">Reference proteome</keyword>
<keyword evidence="1" id="KW-0472">Membrane</keyword>
<dbReference type="AlphaFoldDB" id="A0AA39CLK8"/>
<evidence type="ECO:0000256" key="1">
    <source>
        <dbReference type="SAM" id="Phobius"/>
    </source>
</evidence>
<sequence length="421" mass="46890">MNVPKFNEREKALEDEYIRRKEALSLTQPPVHIATSTGQSPPPTLLASILRVYDVLTNIMLRHLGKSSIYTQYKLIVAILLILIFTLLPKTNVSSTRPELLFTAPPEPREAAANATLGFHKLLTLSSKPSWRTRGLLAAAKLTELDFTIPPQPRNPEDFVVAFENIGRDQGKTPKHGSATAWIAHLDLLKFVIASNFETGLIVEDDVDWDVRIKDQVKLISDTVRNYTHVPDSDPTPYGTEWDILWLGHCGAGIDGVPPGQMYADDTRAPMDNYVSWSKDYIKDHFPEGQRQIQFSTQTVCTFGYGVTKASAQKILDLLARGADEASDVALSHRCMVRSLQCLVVNPEIMYHYEPSRDLGYVSPVDAGDGEGEAASEEAFEFIKGQTLNILESARCKALFDETCPCTNGCDAWEREGRSMM</sequence>